<organism evidence="5 6">
    <name type="scientific">Ruminococcus albus 8</name>
    <dbReference type="NCBI Taxonomy" id="246199"/>
    <lineage>
        <taxon>Bacteria</taxon>
        <taxon>Bacillati</taxon>
        <taxon>Bacillota</taxon>
        <taxon>Clostridia</taxon>
        <taxon>Eubacteriales</taxon>
        <taxon>Oscillospiraceae</taxon>
        <taxon>Ruminococcus</taxon>
    </lineage>
</organism>
<keyword evidence="3 5" id="KW-0418">Kinase</keyword>
<dbReference type="RefSeq" id="WP_002849940.1">
    <property type="nucleotide sequence ID" value="NZ_ADKM02000085.1"/>
</dbReference>
<reference evidence="5 6" key="1">
    <citation type="submission" date="2011-02" db="EMBL/GenBank/DDBJ databases">
        <authorList>
            <person name="Nelson K.E."/>
            <person name="Sutton G."/>
            <person name="Torralba M."/>
            <person name="Durkin S."/>
            <person name="Harkins D."/>
            <person name="Montgomery R."/>
            <person name="Ziemer C."/>
            <person name="Klaassens E."/>
            <person name="Ocuiv P."/>
            <person name="Morrison M."/>
        </authorList>
    </citation>
    <scope>NUCLEOTIDE SEQUENCE [LARGE SCALE GENOMIC DNA]</scope>
    <source>
        <strain evidence="5 6">8</strain>
    </source>
</reference>
<comment type="subcellular location">
    <subcellularLocation>
        <location evidence="3">Cytoplasm</location>
    </subcellularLocation>
</comment>
<dbReference type="STRING" id="246199.CUS_6722"/>
<name>E9SCW8_RUMAL</name>
<dbReference type="HAMAP" id="MF_00376">
    <property type="entry name" value="Dephospho_CoA_kinase"/>
    <property type="match status" value="1"/>
</dbReference>
<dbReference type="OrthoDB" id="9812943at2"/>
<evidence type="ECO:0000256" key="1">
    <source>
        <dbReference type="ARBA" id="ARBA00022741"/>
    </source>
</evidence>
<evidence type="ECO:0000256" key="3">
    <source>
        <dbReference type="HAMAP-Rule" id="MF_00376"/>
    </source>
</evidence>
<gene>
    <name evidence="3 5" type="primary">coaE</name>
    <name evidence="5" type="ORF">CUS_6722</name>
</gene>
<comment type="caution">
    <text evidence="5">The sequence shown here is derived from an EMBL/GenBank/DDBJ whole genome shotgun (WGS) entry which is preliminary data.</text>
</comment>
<dbReference type="GO" id="GO:0005524">
    <property type="term" value="F:ATP binding"/>
    <property type="evidence" value="ECO:0007669"/>
    <property type="project" value="UniProtKB-UniRule"/>
</dbReference>
<proteinExistence type="inferred from homology"/>
<dbReference type="PANTHER" id="PTHR10695">
    <property type="entry name" value="DEPHOSPHO-COA KINASE-RELATED"/>
    <property type="match status" value="1"/>
</dbReference>
<dbReference type="eggNOG" id="COG0237">
    <property type="taxonomic scope" value="Bacteria"/>
</dbReference>
<evidence type="ECO:0000256" key="4">
    <source>
        <dbReference type="NCBIfam" id="TIGR00152"/>
    </source>
</evidence>
<dbReference type="Proteomes" id="UP000004259">
    <property type="component" value="Unassembled WGS sequence"/>
</dbReference>
<dbReference type="Gene3D" id="3.40.50.300">
    <property type="entry name" value="P-loop containing nucleotide triphosphate hydrolases"/>
    <property type="match status" value="1"/>
</dbReference>
<comment type="similarity">
    <text evidence="3">Belongs to the CoaE family.</text>
</comment>
<dbReference type="CDD" id="cd02022">
    <property type="entry name" value="DPCK"/>
    <property type="match status" value="1"/>
</dbReference>
<keyword evidence="3" id="KW-0173">Coenzyme A biosynthesis</keyword>
<dbReference type="InterPro" id="IPR001977">
    <property type="entry name" value="Depp_CoAkinase"/>
</dbReference>
<accession>E9SCW8</accession>
<dbReference type="EMBL" id="ADKM02000085">
    <property type="protein sequence ID" value="EGC02894.1"/>
    <property type="molecule type" value="Genomic_DNA"/>
</dbReference>
<evidence type="ECO:0000256" key="2">
    <source>
        <dbReference type="ARBA" id="ARBA00022840"/>
    </source>
</evidence>
<dbReference type="PROSITE" id="PS51219">
    <property type="entry name" value="DPCK"/>
    <property type="match status" value="1"/>
</dbReference>
<dbReference type="GO" id="GO:0004140">
    <property type="term" value="F:dephospho-CoA kinase activity"/>
    <property type="evidence" value="ECO:0007669"/>
    <property type="project" value="UniProtKB-UniRule"/>
</dbReference>
<evidence type="ECO:0000313" key="6">
    <source>
        <dbReference type="Proteomes" id="UP000004259"/>
    </source>
</evidence>
<keyword evidence="1 3" id="KW-0547">Nucleotide-binding</keyword>
<feature type="binding site" evidence="3">
    <location>
        <begin position="12"/>
        <end position="17"/>
    </location>
    <ligand>
        <name>ATP</name>
        <dbReference type="ChEBI" id="CHEBI:30616"/>
    </ligand>
</feature>
<dbReference type="NCBIfam" id="TIGR00152">
    <property type="entry name" value="dephospho-CoA kinase"/>
    <property type="match status" value="1"/>
</dbReference>
<dbReference type="Pfam" id="PF01121">
    <property type="entry name" value="CoaE"/>
    <property type="match status" value="1"/>
</dbReference>
<dbReference type="GO" id="GO:0005737">
    <property type="term" value="C:cytoplasm"/>
    <property type="evidence" value="ECO:0007669"/>
    <property type="project" value="UniProtKB-SubCell"/>
</dbReference>
<comment type="catalytic activity">
    <reaction evidence="3">
        <text>3'-dephospho-CoA + ATP = ADP + CoA + H(+)</text>
        <dbReference type="Rhea" id="RHEA:18245"/>
        <dbReference type="ChEBI" id="CHEBI:15378"/>
        <dbReference type="ChEBI" id="CHEBI:30616"/>
        <dbReference type="ChEBI" id="CHEBI:57287"/>
        <dbReference type="ChEBI" id="CHEBI:57328"/>
        <dbReference type="ChEBI" id="CHEBI:456216"/>
        <dbReference type="EC" id="2.7.1.24"/>
    </reaction>
</comment>
<dbReference type="SUPFAM" id="SSF52540">
    <property type="entry name" value="P-loop containing nucleoside triphosphate hydrolases"/>
    <property type="match status" value="1"/>
</dbReference>
<keyword evidence="3 5" id="KW-0808">Transferase</keyword>
<dbReference type="UniPathway" id="UPA00241">
    <property type="reaction ID" value="UER00356"/>
</dbReference>
<dbReference type="PANTHER" id="PTHR10695:SF46">
    <property type="entry name" value="BIFUNCTIONAL COENZYME A SYNTHASE-RELATED"/>
    <property type="match status" value="1"/>
</dbReference>
<comment type="pathway">
    <text evidence="3">Cofactor biosynthesis; coenzyme A biosynthesis; CoA from (R)-pantothenate: step 5/5.</text>
</comment>
<dbReference type="AlphaFoldDB" id="E9SCW8"/>
<evidence type="ECO:0000313" key="5">
    <source>
        <dbReference type="EMBL" id="EGC02894.1"/>
    </source>
</evidence>
<dbReference type="GO" id="GO:0015937">
    <property type="term" value="P:coenzyme A biosynthetic process"/>
    <property type="evidence" value="ECO:0007669"/>
    <property type="project" value="UniProtKB-UniRule"/>
</dbReference>
<keyword evidence="2 3" id="KW-0067">ATP-binding</keyword>
<keyword evidence="6" id="KW-1185">Reference proteome</keyword>
<sequence>MSTVVGLTGQSGAGKTLISAVFEREGFGIINCDHVAREVTEAGSGCNKELAGYFPECFDEEFVLDRRAMGRIVFADREKLDLLNSIIFKYINALIDEKIKELSLCCDFILLDAPTLFEAGADSKCDVIVSVTADEKLRLKRVTKRDGIDEESVKKRFSSQHDEDFFEAHSDYIIRNNGSSAESEAQALKIINEIKEGKIGGSKR</sequence>
<comment type="function">
    <text evidence="3">Catalyzes the phosphorylation of the 3'-hydroxyl group of dephosphocoenzyme A to form coenzyme A.</text>
</comment>
<dbReference type="InterPro" id="IPR027417">
    <property type="entry name" value="P-loop_NTPase"/>
</dbReference>
<keyword evidence="3" id="KW-0963">Cytoplasm</keyword>
<protein>
    <recommendedName>
        <fullName evidence="3 4">Dephospho-CoA kinase</fullName>
        <ecNumber evidence="3 4">2.7.1.24</ecNumber>
    </recommendedName>
    <alternativeName>
        <fullName evidence="3">Dephosphocoenzyme A kinase</fullName>
    </alternativeName>
</protein>
<dbReference type="EC" id="2.7.1.24" evidence="3 4"/>